<proteinExistence type="predicted"/>
<protein>
    <submittedName>
        <fullName evidence="1">Uncharacterized protein</fullName>
    </submittedName>
</protein>
<organism evidence="1">
    <name type="scientific">Arundo donax</name>
    <name type="common">Giant reed</name>
    <name type="synonym">Donax arundinaceus</name>
    <dbReference type="NCBI Taxonomy" id="35708"/>
    <lineage>
        <taxon>Eukaryota</taxon>
        <taxon>Viridiplantae</taxon>
        <taxon>Streptophyta</taxon>
        <taxon>Embryophyta</taxon>
        <taxon>Tracheophyta</taxon>
        <taxon>Spermatophyta</taxon>
        <taxon>Magnoliopsida</taxon>
        <taxon>Liliopsida</taxon>
        <taxon>Poales</taxon>
        <taxon>Poaceae</taxon>
        <taxon>PACMAD clade</taxon>
        <taxon>Arundinoideae</taxon>
        <taxon>Arundineae</taxon>
        <taxon>Arundo</taxon>
    </lineage>
</organism>
<accession>A0A0A8YWB6</accession>
<name>A0A0A8YWB6_ARUDO</name>
<dbReference type="EMBL" id="GBRH01268207">
    <property type="protein sequence ID" value="JAD29688.1"/>
    <property type="molecule type" value="Transcribed_RNA"/>
</dbReference>
<reference evidence="1" key="2">
    <citation type="journal article" date="2015" name="Data Brief">
        <title>Shoot transcriptome of the giant reed, Arundo donax.</title>
        <authorList>
            <person name="Barrero R.A."/>
            <person name="Guerrero F.D."/>
            <person name="Moolhuijzen P."/>
            <person name="Goolsby J.A."/>
            <person name="Tidwell J."/>
            <person name="Bellgard S.E."/>
            <person name="Bellgard M.I."/>
        </authorList>
    </citation>
    <scope>NUCLEOTIDE SEQUENCE</scope>
    <source>
        <tissue evidence="1">Shoot tissue taken approximately 20 cm above the soil surface</tissue>
    </source>
</reference>
<dbReference type="AlphaFoldDB" id="A0A0A8YWB6"/>
<sequence>MQQVACTQTSKILQEYPHHGTMPTSCQRKRTSVKQPELSYLMFGNKTIS</sequence>
<reference evidence="1" key="1">
    <citation type="submission" date="2014-09" db="EMBL/GenBank/DDBJ databases">
        <authorList>
            <person name="Magalhaes I.L.F."/>
            <person name="Oliveira U."/>
            <person name="Santos F.R."/>
            <person name="Vidigal T.H.D.A."/>
            <person name="Brescovit A.D."/>
            <person name="Santos A.J."/>
        </authorList>
    </citation>
    <scope>NUCLEOTIDE SEQUENCE</scope>
    <source>
        <tissue evidence="1">Shoot tissue taken approximately 20 cm above the soil surface</tissue>
    </source>
</reference>
<evidence type="ECO:0000313" key="1">
    <source>
        <dbReference type="EMBL" id="JAD29688.1"/>
    </source>
</evidence>